<dbReference type="PANTHER" id="PTHR21771">
    <property type="entry name" value="MITOCHONDRIA-EATING PROTEIN-RELATED"/>
    <property type="match status" value="1"/>
</dbReference>
<feature type="coiled-coil region" evidence="13">
    <location>
        <begin position="15"/>
        <end position="60"/>
    </location>
</feature>
<comment type="similarity">
    <text evidence="4">Belongs to the MIEAP family.</text>
</comment>
<evidence type="ECO:0000313" key="16">
    <source>
        <dbReference type="Proteomes" id="UP001186944"/>
    </source>
</evidence>
<keyword evidence="6" id="KW-0963">Cytoplasm</keyword>
<proteinExistence type="inferred from homology"/>
<reference evidence="15" key="1">
    <citation type="submission" date="2019-08" db="EMBL/GenBank/DDBJ databases">
        <title>The improved chromosome-level genome for the pearl oyster Pinctada fucata martensii using PacBio sequencing and Hi-C.</title>
        <authorList>
            <person name="Zheng Z."/>
        </authorList>
    </citation>
    <scope>NUCLEOTIDE SEQUENCE</scope>
    <source>
        <strain evidence="15">ZZ-2019</strain>
        <tissue evidence="15">Adductor muscle</tissue>
    </source>
</reference>
<evidence type="ECO:0000313" key="15">
    <source>
        <dbReference type="EMBL" id="KAK3100161.1"/>
    </source>
</evidence>
<name>A0AA89C8Y7_PINIB</name>
<dbReference type="PANTHER" id="PTHR21771:SF0">
    <property type="entry name" value="MITOCHONDRIA-EATING PROTEIN"/>
    <property type="match status" value="1"/>
</dbReference>
<dbReference type="GO" id="GO:0005741">
    <property type="term" value="C:mitochondrial outer membrane"/>
    <property type="evidence" value="ECO:0007669"/>
    <property type="project" value="UniProtKB-SubCell"/>
</dbReference>
<dbReference type="EMBL" id="VSWD01000006">
    <property type="protein sequence ID" value="KAK3100161.1"/>
    <property type="molecule type" value="Genomic_DNA"/>
</dbReference>
<keyword evidence="11" id="KW-0472">Membrane</keyword>
<accession>A0AA89C8Y7</accession>
<dbReference type="InterPro" id="IPR026169">
    <property type="entry name" value="MIEAP"/>
</dbReference>
<comment type="subcellular location">
    <subcellularLocation>
        <location evidence="3">Cytoplasm</location>
    </subcellularLocation>
    <subcellularLocation>
        <location evidence="2">Mitochondrion matrix</location>
    </subcellularLocation>
    <subcellularLocation>
        <location evidence="1">Mitochondrion outer membrane</location>
    </subcellularLocation>
</comment>
<dbReference type="InterPro" id="IPR031981">
    <property type="entry name" value="MIEAP_C"/>
</dbReference>
<dbReference type="AlphaFoldDB" id="A0AA89C8Y7"/>
<keyword evidence="7" id="KW-1000">Mitochondrion outer membrane</keyword>
<evidence type="ECO:0000256" key="7">
    <source>
        <dbReference type="ARBA" id="ARBA00022787"/>
    </source>
</evidence>
<evidence type="ECO:0000256" key="3">
    <source>
        <dbReference type="ARBA" id="ARBA00004496"/>
    </source>
</evidence>
<evidence type="ECO:0000256" key="4">
    <source>
        <dbReference type="ARBA" id="ARBA00008233"/>
    </source>
</evidence>
<protein>
    <recommendedName>
        <fullName evidence="5">Mitochondria-eating protein</fullName>
    </recommendedName>
    <alternativeName>
        <fullName evidence="12">Spermatogenesis-associated protein 18</fullName>
    </alternativeName>
</protein>
<dbReference type="GO" id="GO:0008289">
    <property type="term" value="F:lipid binding"/>
    <property type="evidence" value="ECO:0007669"/>
    <property type="project" value="UniProtKB-KW"/>
</dbReference>
<comment type="caution">
    <text evidence="15">The sequence shown here is derived from an EMBL/GenBank/DDBJ whole genome shotgun (WGS) entry which is preliminary data.</text>
</comment>
<evidence type="ECO:0000259" key="14">
    <source>
        <dbReference type="Pfam" id="PF16026"/>
    </source>
</evidence>
<evidence type="ECO:0000256" key="10">
    <source>
        <dbReference type="ARBA" id="ARBA00023128"/>
    </source>
</evidence>
<keyword evidence="10" id="KW-0496">Mitochondrion</keyword>
<evidence type="ECO:0000256" key="9">
    <source>
        <dbReference type="ARBA" id="ARBA00023121"/>
    </source>
</evidence>
<dbReference type="GO" id="GO:0035695">
    <property type="term" value="P:mitophagy by internal vacuole formation"/>
    <property type="evidence" value="ECO:0007669"/>
    <property type="project" value="TreeGrafter"/>
</dbReference>
<evidence type="ECO:0000256" key="11">
    <source>
        <dbReference type="ARBA" id="ARBA00023136"/>
    </source>
</evidence>
<keyword evidence="9" id="KW-0446">Lipid-binding</keyword>
<keyword evidence="16" id="KW-1185">Reference proteome</keyword>
<organism evidence="15 16">
    <name type="scientific">Pinctada imbricata</name>
    <name type="common">Atlantic pearl-oyster</name>
    <name type="synonym">Pinctada martensii</name>
    <dbReference type="NCBI Taxonomy" id="66713"/>
    <lineage>
        <taxon>Eukaryota</taxon>
        <taxon>Metazoa</taxon>
        <taxon>Spiralia</taxon>
        <taxon>Lophotrochozoa</taxon>
        <taxon>Mollusca</taxon>
        <taxon>Bivalvia</taxon>
        <taxon>Autobranchia</taxon>
        <taxon>Pteriomorphia</taxon>
        <taxon>Pterioida</taxon>
        <taxon>Pterioidea</taxon>
        <taxon>Pteriidae</taxon>
        <taxon>Pinctada</taxon>
    </lineage>
</organism>
<gene>
    <name evidence="15" type="ORF">FSP39_015579</name>
</gene>
<feature type="domain" description="Mitochondria-eating protein C-terminal" evidence="14">
    <location>
        <begin position="85"/>
        <end position="292"/>
    </location>
</feature>
<dbReference type="GO" id="GO:0035694">
    <property type="term" value="P:mitochondrial protein catabolic process"/>
    <property type="evidence" value="ECO:0007669"/>
    <property type="project" value="InterPro"/>
</dbReference>
<dbReference type="Proteomes" id="UP001186944">
    <property type="component" value="Unassembled WGS sequence"/>
</dbReference>
<evidence type="ECO:0000256" key="12">
    <source>
        <dbReference type="ARBA" id="ARBA00032687"/>
    </source>
</evidence>
<dbReference type="GO" id="GO:0005759">
    <property type="term" value="C:mitochondrial matrix"/>
    <property type="evidence" value="ECO:0007669"/>
    <property type="project" value="UniProtKB-SubCell"/>
</dbReference>
<sequence>MLTCTVQGFFLRSPDAALKKEIENLKEELERIQRESQATVDKLQKKLNVERKAKEDALTRLSSAAASRLRDNNPGITDLSDPNRPLKLSERASELYDNEWTNAMERLEMERSSTKANKTATQMAEIKDVHLLRNILTESFKLCHNAAIQQLDSYPELIVMPKLVDSPQNKIKVPSLPSELCKPLKDFRKNHAFLALDELFKVFSEEIKKTLRLRVRQYKACEVYIKECIELCWLMAVQDPPLHIEWEYQEGDKFDPAKMRSYTHSGDMIDYVVWPVLYLYENGPLLAKGVVQGKKGERS</sequence>
<dbReference type="Pfam" id="PF16026">
    <property type="entry name" value="MIEAP"/>
    <property type="match status" value="1"/>
</dbReference>
<evidence type="ECO:0000256" key="13">
    <source>
        <dbReference type="SAM" id="Coils"/>
    </source>
</evidence>
<evidence type="ECO:0000256" key="1">
    <source>
        <dbReference type="ARBA" id="ARBA00004294"/>
    </source>
</evidence>
<evidence type="ECO:0000256" key="8">
    <source>
        <dbReference type="ARBA" id="ARBA00023054"/>
    </source>
</evidence>
<evidence type="ECO:0000256" key="6">
    <source>
        <dbReference type="ARBA" id="ARBA00022490"/>
    </source>
</evidence>
<evidence type="ECO:0000256" key="5">
    <source>
        <dbReference type="ARBA" id="ARBA00019863"/>
    </source>
</evidence>
<keyword evidence="8 13" id="KW-0175">Coiled coil</keyword>
<evidence type="ECO:0000256" key="2">
    <source>
        <dbReference type="ARBA" id="ARBA00004305"/>
    </source>
</evidence>